<comment type="subcellular location">
    <subcellularLocation>
        <location evidence="13">Cell membrane</location>
        <topology evidence="13">Single-pass membrane protein</topology>
    </subcellularLocation>
    <subcellularLocation>
        <location evidence="12">Endomembrane system</location>
        <topology evidence="12">Single-pass membrane protein</topology>
    </subcellularLocation>
</comment>
<keyword evidence="2 13" id="KW-0813">Transport</keyword>
<keyword evidence="7 13" id="KW-0406">Ion transport</keyword>
<sequence length="246" mass="26764">MQIDWWTLAFQVVNFLAVVWLLSRLLFRPIRRVIEEREAADRAAAQAAQAKVDEALAVKQDYTARLADFAEAQRREEADLHKQMAEERDALLAKARSEAEKLLDEARARIEAERSQTVDQLRAQIGELATGMAQKALGAPDIVTPGAALAQASARLAALSGTDLKDLVTDLGVEGAGVTVVTAADLPDPARDRWRQMLQERFGAALAIGFETDPALIGGAELRFPHAVLSFSVAARLREAVETVKG</sequence>
<evidence type="ECO:0000256" key="2">
    <source>
        <dbReference type="ARBA" id="ARBA00022448"/>
    </source>
</evidence>
<dbReference type="PANTHER" id="PTHR33445">
    <property type="entry name" value="ATP SYNTHASE SUBUNIT B', CHLOROPLASTIC"/>
    <property type="match status" value="1"/>
</dbReference>
<dbReference type="InterPro" id="IPR050059">
    <property type="entry name" value="ATP_synthase_B_chain"/>
</dbReference>
<name>A0ABT7F5R3_9RHOB</name>
<keyword evidence="6 13" id="KW-1133">Transmembrane helix</keyword>
<comment type="similarity">
    <text evidence="1 13 14">Belongs to the ATPase B chain family.</text>
</comment>
<evidence type="ECO:0000256" key="6">
    <source>
        <dbReference type="ARBA" id="ARBA00022989"/>
    </source>
</evidence>
<keyword evidence="15" id="KW-0175">Coiled coil</keyword>
<dbReference type="EMBL" id="JASNJD010000020">
    <property type="protein sequence ID" value="MDK3019946.1"/>
    <property type="molecule type" value="Genomic_DNA"/>
</dbReference>
<evidence type="ECO:0000313" key="16">
    <source>
        <dbReference type="EMBL" id="MDK3019946.1"/>
    </source>
</evidence>
<comment type="function">
    <text evidence="11">Component of the F(0) channel, it forms part of the peripheral stalk, linking F(1) to F(0). The b'-subunit is a diverged and duplicated form of b found in plants and photosynthetic bacteria.</text>
</comment>
<dbReference type="InterPro" id="IPR000711">
    <property type="entry name" value="ATPase_OSCP/dsu"/>
</dbReference>
<dbReference type="HAMAP" id="MF_01398">
    <property type="entry name" value="ATP_synth_b_bprime"/>
    <property type="match status" value="1"/>
</dbReference>
<evidence type="ECO:0000256" key="10">
    <source>
        <dbReference type="ARBA" id="ARBA00025198"/>
    </source>
</evidence>
<proteinExistence type="inferred from homology"/>
<accession>A0ABT7F5R3</accession>
<feature type="coiled-coil region" evidence="15">
    <location>
        <begin position="45"/>
        <end position="116"/>
    </location>
</feature>
<comment type="subunit">
    <text evidence="13">F-type ATPases have 2 components, F(1) - the catalytic core - and F(0) - the membrane proton channel. F(1) has five subunits: alpha(3), beta(3), gamma(1), delta(1), epsilon(1). F(0) has three main subunits: a(1), b(2) and c(10-14). The alpha and beta chains form an alternating ring which encloses part of the gamma chain. F(1) is attached to F(0) by a central stalk formed by the gamma and epsilon chains, while a peripheral stalk is formed by the delta and b chains.</text>
</comment>
<evidence type="ECO:0000256" key="4">
    <source>
        <dbReference type="ARBA" id="ARBA00022692"/>
    </source>
</evidence>
<dbReference type="Proteomes" id="UP001243757">
    <property type="component" value="Unassembled WGS sequence"/>
</dbReference>
<evidence type="ECO:0000256" key="15">
    <source>
        <dbReference type="SAM" id="Coils"/>
    </source>
</evidence>
<evidence type="ECO:0000256" key="12">
    <source>
        <dbReference type="ARBA" id="ARBA00037847"/>
    </source>
</evidence>
<dbReference type="RefSeq" id="WP_284482717.1">
    <property type="nucleotide sequence ID" value="NZ_JASNJD010000020.1"/>
</dbReference>
<comment type="function">
    <text evidence="10 13">F(1)F(0) ATP synthase produces ATP from ADP in the presence of a proton or sodium gradient. F-type ATPases consist of two structural domains, F(1) containing the extramembraneous catalytic core and F(0) containing the membrane proton channel, linked together by a central stalk and a peripheral stalk. During catalysis, ATP synthesis in the catalytic domain of F(1) is coupled via a rotary mechanism of the central stalk subunits to proton translocation.</text>
</comment>
<gene>
    <name evidence="13" type="primary">atpF</name>
    <name evidence="16" type="ORF">QO033_19875</name>
</gene>
<feature type="transmembrane region" description="Helical" evidence="13">
    <location>
        <begin position="6"/>
        <end position="27"/>
    </location>
</feature>
<evidence type="ECO:0000313" key="17">
    <source>
        <dbReference type="Proteomes" id="UP001243757"/>
    </source>
</evidence>
<dbReference type="PANTHER" id="PTHR33445:SF2">
    <property type="entry name" value="ATP SYNTHASE SUBUNIT B', CHLOROPLASTIC"/>
    <property type="match status" value="1"/>
</dbReference>
<dbReference type="InterPro" id="IPR002146">
    <property type="entry name" value="ATP_synth_b/b'su_bac/chlpt"/>
</dbReference>
<dbReference type="Pfam" id="PF00430">
    <property type="entry name" value="ATP-synt_B"/>
    <property type="match status" value="1"/>
</dbReference>
<organism evidence="16 17">
    <name type="scientific">Pseudodonghicola flavimaris</name>
    <dbReference type="NCBI Taxonomy" id="3050036"/>
    <lineage>
        <taxon>Bacteria</taxon>
        <taxon>Pseudomonadati</taxon>
        <taxon>Pseudomonadota</taxon>
        <taxon>Alphaproteobacteria</taxon>
        <taxon>Rhodobacterales</taxon>
        <taxon>Paracoccaceae</taxon>
        <taxon>Pseudodonghicola</taxon>
    </lineage>
</organism>
<evidence type="ECO:0000256" key="14">
    <source>
        <dbReference type="RuleBase" id="RU003848"/>
    </source>
</evidence>
<reference evidence="16 17" key="1">
    <citation type="submission" date="2023-05" db="EMBL/GenBank/DDBJ databases">
        <title>Pseudodonghicola sp. nov.</title>
        <authorList>
            <person name="Huang J."/>
        </authorList>
    </citation>
    <scope>NUCLEOTIDE SEQUENCE [LARGE SCALE GENOMIC DNA]</scope>
    <source>
        <strain evidence="16 17">IC7</strain>
    </source>
</reference>
<keyword evidence="17" id="KW-1185">Reference proteome</keyword>
<keyword evidence="5 13" id="KW-0375">Hydrogen ion transport</keyword>
<keyword evidence="13" id="KW-1003">Cell membrane</keyword>
<keyword evidence="8 13" id="KW-0472">Membrane</keyword>
<protein>
    <recommendedName>
        <fullName evidence="13">ATP synthase subunit b</fullName>
    </recommendedName>
    <alternativeName>
        <fullName evidence="13">ATP synthase F(0) sector subunit b</fullName>
    </alternativeName>
    <alternativeName>
        <fullName evidence="13">ATPase subunit I</fullName>
    </alternativeName>
    <alternativeName>
        <fullName evidence="13">F-type ATPase subunit b</fullName>
        <shortName evidence="13">F-ATPase subunit b</shortName>
    </alternativeName>
</protein>
<evidence type="ECO:0000256" key="7">
    <source>
        <dbReference type="ARBA" id="ARBA00023065"/>
    </source>
</evidence>
<dbReference type="CDD" id="cd06503">
    <property type="entry name" value="ATP-synt_Fo_b"/>
    <property type="match status" value="1"/>
</dbReference>
<keyword evidence="4 13" id="KW-0812">Transmembrane</keyword>
<evidence type="ECO:0000256" key="5">
    <source>
        <dbReference type="ARBA" id="ARBA00022781"/>
    </source>
</evidence>
<comment type="caution">
    <text evidence="16">The sequence shown here is derived from an EMBL/GenBank/DDBJ whole genome shotgun (WGS) entry which is preliminary data.</text>
</comment>
<evidence type="ECO:0000256" key="13">
    <source>
        <dbReference type="HAMAP-Rule" id="MF_01398"/>
    </source>
</evidence>
<evidence type="ECO:0000256" key="11">
    <source>
        <dbReference type="ARBA" id="ARBA00025614"/>
    </source>
</evidence>
<keyword evidence="9 13" id="KW-0066">ATP synthesis</keyword>
<evidence type="ECO:0000256" key="9">
    <source>
        <dbReference type="ARBA" id="ARBA00023310"/>
    </source>
</evidence>
<evidence type="ECO:0000256" key="8">
    <source>
        <dbReference type="ARBA" id="ARBA00023136"/>
    </source>
</evidence>
<evidence type="ECO:0000256" key="3">
    <source>
        <dbReference type="ARBA" id="ARBA00022547"/>
    </source>
</evidence>
<dbReference type="Pfam" id="PF00213">
    <property type="entry name" value="OSCP"/>
    <property type="match status" value="1"/>
</dbReference>
<keyword evidence="3 13" id="KW-0138">CF(0)</keyword>
<evidence type="ECO:0000256" key="1">
    <source>
        <dbReference type="ARBA" id="ARBA00005513"/>
    </source>
</evidence>